<evidence type="ECO:0000313" key="3">
    <source>
        <dbReference type="Proteomes" id="UP001550850"/>
    </source>
</evidence>
<dbReference type="EMBL" id="JBEZUR010000003">
    <property type="protein sequence ID" value="MEU3553234.1"/>
    <property type="molecule type" value="Genomic_DNA"/>
</dbReference>
<organism evidence="2 3">
    <name type="scientific">Streptomyces fragilis</name>
    <dbReference type="NCBI Taxonomy" id="67301"/>
    <lineage>
        <taxon>Bacteria</taxon>
        <taxon>Bacillati</taxon>
        <taxon>Actinomycetota</taxon>
        <taxon>Actinomycetes</taxon>
        <taxon>Kitasatosporales</taxon>
        <taxon>Streptomycetaceae</taxon>
        <taxon>Streptomyces</taxon>
    </lineage>
</organism>
<feature type="compositionally biased region" description="Basic and acidic residues" evidence="1">
    <location>
        <begin position="99"/>
        <end position="108"/>
    </location>
</feature>
<comment type="caution">
    <text evidence="2">The sequence shown here is derived from an EMBL/GenBank/DDBJ whole genome shotgun (WGS) entry which is preliminary data.</text>
</comment>
<feature type="compositionally biased region" description="Basic and acidic residues" evidence="1">
    <location>
        <begin position="76"/>
        <end position="90"/>
    </location>
</feature>
<proteinExistence type="predicted"/>
<gene>
    <name evidence="2" type="ORF">AB0E65_03185</name>
</gene>
<evidence type="ECO:0000256" key="1">
    <source>
        <dbReference type="SAM" id="MobiDB-lite"/>
    </source>
</evidence>
<feature type="region of interest" description="Disordered" evidence="1">
    <location>
        <begin position="76"/>
        <end position="108"/>
    </location>
</feature>
<reference evidence="2 3" key="1">
    <citation type="submission" date="2024-06" db="EMBL/GenBank/DDBJ databases">
        <title>The Natural Products Discovery Center: Release of the First 8490 Sequenced Strains for Exploring Actinobacteria Biosynthetic Diversity.</title>
        <authorList>
            <person name="Kalkreuter E."/>
            <person name="Kautsar S.A."/>
            <person name="Yang D."/>
            <person name="Bader C.D."/>
            <person name="Teijaro C.N."/>
            <person name="Fluegel L."/>
            <person name="Davis C.M."/>
            <person name="Simpson J.R."/>
            <person name="Lauterbach L."/>
            <person name="Steele A.D."/>
            <person name="Gui C."/>
            <person name="Meng S."/>
            <person name="Li G."/>
            <person name="Viehrig K."/>
            <person name="Ye F."/>
            <person name="Su P."/>
            <person name="Kiefer A.F."/>
            <person name="Nichols A."/>
            <person name="Cepeda A.J."/>
            <person name="Yan W."/>
            <person name="Fan B."/>
            <person name="Jiang Y."/>
            <person name="Adhikari A."/>
            <person name="Zheng C.-J."/>
            <person name="Schuster L."/>
            <person name="Cowan T.M."/>
            <person name="Smanski M.J."/>
            <person name="Chevrette M.G."/>
            <person name="De Carvalho L.P.S."/>
            <person name="Shen B."/>
        </authorList>
    </citation>
    <scope>NUCLEOTIDE SEQUENCE [LARGE SCALE GENOMIC DNA]</scope>
    <source>
        <strain evidence="2 3">NPDC038104</strain>
    </source>
</reference>
<sequence>MNAHRWELGLAATAGYVVGRTRTLPLVVAVAIVLVGRDEPRAYLAGQGRRLLMEGVRTAGAATAWWDDSTVREMFTRSSHDDAGDRHAGPDEDELTAEEGGRHEIEPA</sequence>
<accession>A0ABV2YBX5</accession>
<dbReference type="Proteomes" id="UP001550850">
    <property type="component" value="Unassembled WGS sequence"/>
</dbReference>
<keyword evidence="3" id="KW-1185">Reference proteome</keyword>
<protein>
    <submittedName>
        <fullName evidence="2">Uncharacterized protein</fullName>
    </submittedName>
</protein>
<dbReference type="RefSeq" id="WP_159105570.1">
    <property type="nucleotide sequence ID" value="NZ_BEVZ01000002.1"/>
</dbReference>
<name>A0ABV2YBX5_9ACTN</name>
<evidence type="ECO:0000313" key="2">
    <source>
        <dbReference type="EMBL" id="MEU3553234.1"/>
    </source>
</evidence>